<proteinExistence type="inferred from homology"/>
<dbReference type="Gene3D" id="3.40.50.1820">
    <property type="entry name" value="alpha/beta hydrolase"/>
    <property type="match status" value="1"/>
</dbReference>
<evidence type="ECO:0000256" key="1">
    <source>
        <dbReference type="ARBA" id="ARBA00001613"/>
    </source>
</evidence>
<dbReference type="PRINTS" id="PR00111">
    <property type="entry name" value="ABHYDROLASE"/>
</dbReference>
<dbReference type="SUPFAM" id="SSF53474">
    <property type="entry name" value="alpha/beta-Hydrolases"/>
    <property type="match status" value="1"/>
</dbReference>
<evidence type="ECO:0000259" key="5">
    <source>
        <dbReference type="Pfam" id="PF12146"/>
    </source>
</evidence>
<feature type="domain" description="Serine aminopeptidase S33" evidence="5">
    <location>
        <begin position="18"/>
        <end position="251"/>
    </location>
</feature>
<organism evidence="6 7">
    <name type="scientific">Nocardia cyriacigeorgica</name>
    <dbReference type="NCBI Taxonomy" id="135487"/>
    <lineage>
        <taxon>Bacteria</taxon>
        <taxon>Bacillati</taxon>
        <taxon>Actinomycetota</taxon>
        <taxon>Actinomycetes</taxon>
        <taxon>Mycobacteriales</taxon>
        <taxon>Nocardiaceae</taxon>
        <taxon>Nocardia</taxon>
    </lineage>
</organism>
<dbReference type="PIRSF" id="PIRSF037442">
    <property type="entry name" value="UCP037442_abhydr"/>
    <property type="match status" value="1"/>
</dbReference>
<name>A0A5R8NYF2_9NOCA</name>
<comment type="catalytic activity">
    <reaction evidence="1">
        <text>Hydrolyzes glycerol monoesters of long-chain fatty acids.</text>
        <dbReference type="EC" id="3.1.1.23"/>
    </reaction>
</comment>
<comment type="similarity">
    <text evidence="2">Belongs to the AB hydrolase superfamily.</text>
</comment>
<dbReference type="Pfam" id="PF12146">
    <property type="entry name" value="Hydrolase_4"/>
    <property type="match status" value="1"/>
</dbReference>
<reference evidence="6 7" key="1">
    <citation type="submission" date="2019-05" db="EMBL/GenBank/DDBJ databases">
        <title>Genomes sequences of two Nocardia cyriacigeorgica environmental isolates, type strains Nocardia asteroides ATCC 19247 and Nocardia cyriacigeorgica DSM 44484.</title>
        <authorList>
            <person name="Vautrin F."/>
            <person name="Bergeron E."/>
            <person name="Dubost A."/>
            <person name="Abrouk D."/>
            <person name="Rodriguez Nava V."/>
            <person name="Pujic P."/>
        </authorList>
    </citation>
    <scope>NUCLEOTIDE SEQUENCE [LARGE SCALE GENOMIC DNA]</scope>
    <source>
        <strain evidence="6 7">EML 446</strain>
    </source>
</reference>
<dbReference type="Proteomes" id="UP000306378">
    <property type="component" value="Unassembled WGS sequence"/>
</dbReference>
<protein>
    <recommendedName>
        <fullName evidence="4">Monoacylglycerol lipase</fullName>
        <ecNumber evidence="3">3.1.1.23</ecNumber>
    </recommendedName>
</protein>
<comment type="caution">
    <text evidence="6">The sequence shown here is derived from an EMBL/GenBank/DDBJ whole genome shotgun (WGS) entry which is preliminary data.</text>
</comment>
<dbReference type="InterPro" id="IPR022742">
    <property type="entry name" value="Hydrolase_4"/>
</dbReference>
<evidence type="ECO:0000313" key="6">
    <source>
        <dbReference type="EMBL" id="TLF81317.1"/>
    </source>
</evidence>
<evidence type="ECO:0000256" key="4">
    <source>
        <dbReference type="ARBA" id="ARBA00071261"/>
    </source>
</evidence>
<dbReference type="PANTHER" id="PTHR11614">
    <property type="entry name" value="PHOSPHOLIPASE-RELATED"/>
    <property type="match status" value="1"/>
</dbReference>
<evidence type="ECO:0000256" key="2">
    <source>
        <dbReference type="ARBA" id="ARBA00008645"/>
    </source>
</evidence>
<dbReference type="InterPro" id="IPR000073">
    <property type="entry name" value="AB_hydrolase_1"/>
</dbReference>
<dbReference type="InterPro" id="IPR051044">
    <property type="entry name" value="MAG_DAG_Lipase"/>
</dbReference>
<dbReference type="InterPro" id="IPR017208">
    <property type="entry name" value="UCP037442_abhydr"/>
</dbReference>
<sequence>MGHGARIEWRAWLPEGGARGVIVLVHGVAEHAGRYEHVGRRLAGAGFAVYALDHPGHGNSGGARANIGSMDAAADNVATLLAMARREFPDLPAFLLGHSMGSLIVLFLATRAPIEVDGIVVSAPPLDIPVGNPIQRLLAPVLTKLTPNLGVLKLDSADISRDPKVVAAYDSDPLVFRGKLPARTATEILGAAMAVKGRLHKLTVPTLAMHGTADSIAAPSSTDLIEKGAGTQDLTVRRYDGLYHEIFNEPEQDQVLTDVVEWLEAHLSK</sequence>
<dbReference type="FunFam" id="3.40.50.1820:FF:000117">
    <property type="entry name" value="Monoglyceride lipase, putative"/>
    <property type="match status" value="1"/>
</dbReference>
<evidence type="ECO:0000313" key="7">
    <source>
        <dbReference type="Proteomes" id="UP000306378"/>
    </source>
</evidence>
<dbReference type="GO" id="GO:0047372">
    <property type="term" value="F:monoacylglycerol lipase activity"/>
    <property type="evidence" value="ECO:0007669"/>
    <property type="project" value="UniProtKB-EC"/>
</dbReference>
<gene>
    <name evidence="6" type="ORF">FEK34_04310</name>
</gene>
<dbReference type="EC" id="3.1.1.23" evidence="3"/>
<dbReference type="AlphaFoldDB" id="A0A5R8NYF2"/>
<dbReference type="EMBL" id="VBUT01000002">
    <property type="protein sequence ID" value="TLF81317.1"/>
    <property type="molecule type" value="Genomic_DNA"/>
</dbReference>
<accession>A0A5R8NYF2</accession>
<evidence type="ECO:0000256" key="3">
    <source>
        <dbReference type="ARBA" id="ARBA00013254"/>
    </source>
</evidence>
<dbReference type="InterPro" id="IPR029058">
    <property type="entry name" value="AB_hydrolase_fold"/>
</dbReference>